<dbReference type="InterPro" id="IPR037208">
    <property type="entry name" value="Spo0E-like_sf"/>
</dbReference>
<organism evidence="1 2">
    <name type="scientific">Halalkalibacter oceani</name>
    <dbReference type="NCBI Taxonomy" id="1653776"/>
    <lineage>
        <taxon>Bacteria</taxon>
        <taxon>Bacillati</taxon>
        <taxon>Bacillota</taxon>
        <taxon>Bacilli</taxon>
        <taxon>Bacillales</taxon>
        <taxon>Bacillaceae</taxon>
        <taxon>Halalkalibacter</taxon>
    </lineage>
</organism>
<reference evidence="1" key="1">
    <citation type="submission" date="2022-05" db="EMBL/GenBank/DDBJ databases">
        <title>Comparative Genomics of Spacecraft Associated Microbes.</title>
        <authorList>
            <person name="Tran M.T."/>
            <person name="Wright A."/>
            <person name="Seuylemezian A."/>
            <person name="Eisen J."/>
            <person name="Coil D."/>
        </authorList>
    </citation>
    <scope>NUCLEOTIDE SEQUENCE</scope>
    <source>
        <strain evidence="1">214.1.1</strain>
    </source>
</reference>
<dbReference type="SUPFAM" id="SSF140500">
    <property type="entry name" value="BAS1536-like"/>
    <property type="match status" value="1"/>
</dbReference>
<keyword evidence="2" id="KW-1185">Reference proteome</keyword>
<dbReference type="GO" id="GO:0046983">
    <property type="term" value="F:protein dimerization activity"/>
    <property type="evidence" value="ECO:0007669"/>
    <property type="project" value="InterPro"/>
</dbReference>
<name>A0A9X2INR7_9BACI</name>
<gene>
    <name evidence="1" type="ORF">M3202_08195</name>
</gene>
<comment type="caution">
    <text evidence="1">The sequence shown here is derived from an EMBL/GenBank/DDBJ whole genome shotgun (WGS) entry which is preliminary data.</text>
</comment>
<dbReference type="GO" id="GO:0043937">
    <property type="term" value="P:regulation of sporulation"/>
    <property type="evidence" value="ECO:0007669"/>
    <property type="project" value="InterPro"/>
</dbReference>
<accession>A0A9X2INR7</accession>
<evidence type="ECO:0000313" key="2">
    <source>
        <dbReference type="Proteomes" id="UP001139179"/>
    </source>
</evidence>
<dbReference type="InterPro" id="IPR018540">
    <property type="entry name" value="Spo0E-like"/>
</dbReference>
<dbReference type="EMBL" id="JAMBOL010000005">
    <property type="protein sequence ID" value="MCM3714066.1"/>
    <property type="molecule type" value="Genomic_DNA"/>
</dbReference>
<dbReference type="AlphaFoldDB" id="A0A9X2INR7"/>
<dbReference type="Gene3D" id="4.10.280.10">
    <property type="entry name" value="Helix-loop-helix DNA-binding domain"/>
    <property type="match status" value="1"/>
</dbReference>
<dbReference type="Proteomes" id="UP001139179">
    <property type="component" value="Unassembled WGS sequence"/>
</dbReference>
<protein>
    <submittedName>
        <fullName evidence="1">Aspartyl-phosphate phosphatase Spo0E family protein</fullName>
    </submittedName>
</protein>
<sequence length="48" mass="5717">MVSAAKQYGMSHPLVLRYSQELDRAHNKMLKLNQPQPYIWSQPVYERL</sequence>
<proteinExistence type="predicted"/>
<dbReference type="InterPro" id="IPR036638">
    <property type="entry name" value="HLH_DNA-bd_sf"/>
</dbReference>
<evidence type="ECO:0000313" key="1">
    <source>
        <dbReference type="EMBL" id="MCM3714066.1"/>
    </source>
</evidence>
<dbReference type="Pfam" id="PF09388">
    <property type="entry name" value="SpoOE-like"/>
    <property type="match status" value="1"/>
</dbReference>